<comment type="caution">
    <text evidence="2">The sequence shown here is derived from an EMBL/GenBank/DDBJ whole genome shotgun (WGS) entry which is preliminary data.</text>
</comment>
<dbReference type="NCBIfam" id="TIGR03696">
    <property type="entry name" value="Rhs_assc_core"/>
    <property type="match status" value="1"/>
</dbReference>
<proteinExistence type="predicted"/>
<dbReference type="InterPro" id="IPR006530">
    <property type="entry name" value="YD"/>
</dbReference>
<dbReference type="Gene3D" id="2.180.10.10">
    <property type="entry name" value="RHS repeat-associated core"/>
    <property type="match status" value="2"/>
</dbReference>
<dbReference type="NCBIfam" id="TIGR01643">
    <property type="entry name" value="YD_repeat_2x"/>
    <property type="match status" value="1"/>
</dbReference>
<keyword evidence="1" id="KW-0812">Transmembrane</keyword>
<keyword evidence="1" id="KW-1133">Transmembrane helix</keyword>
<sequence length="2080" mass="214533">MFVAPAGAVAEAVAGTAAAAAKEDFERPDEVSAQLAAQATRHEILITGATTQTSLTYARPDGSLRSELATVPVRIKQSDGSWADVDYDLTKAGAGYAPKVSPSDVVFSGGGDGPAVTLGSGSRRVEMSWAKDLPAPTIEGPNALYQLNANEVLVLTATSDGFEQSLKLLAPPTSAPKQRLGFDMTGVSMVANGTGGYDFVKTVDGEATSTVIFTMPKPRMYSSQVVNEERTQVQAVPATLKSDDDGSAYLDLSAGMPFLTDPATVYPVWIDPTVSSVSRNGDTYVTQADADSHVSDSDLRIGVASTGNIRRSLVRFSTTSSVPAGSHVTNATLKLYNNASITCTARSVYAYPITESYTMTSATWANQPSYSTSSAYAASASFAYGNESLGCANGTGSIAVTNMVQAWVSGTLADNGMLLKAGSETDTSYAKYFCSMNIDATGATTCSTSARFPTMSVVYDTYPGVPTTNVFSPRVTGTTTDAYLKKPTVYSPSLTPTFTSSVSNADGAKVSLQVKLSRDVNYTSEGTGEITTVTSAAVNPGAKASVTVPSGVLTAGTHVMYQVRARVTNGAGGYDYSAWSPASLTSTTASKIALNISVPAAPAVSCGSFPSGTWASPTASTTSCTFDTVSADGAGYYWGLDDPATPNLANDSSNSGAAVTVSTVPAKTGWHTLYVRSRDTALHLSTGTTAYTFGVGAGGVLTPAVGASTAKGVALSSSANSTYTGITYQWAPGSTSTSWTDLPAADVTSNGSSTAISGWPLAGTASGSLTSFSGYNWNVAATLAAAGEPDGALRIRAKFSTASGAVGYSAERLFSLAVTTFGQNAATEDLGPGTVSLTTGDFAVSAGDAAVGSLSIGRAATSLAPASATTGATGIFGSGWSASLPSVGASDATLIDNSVSGSVVIREGDGTESVYVKQVSGTYSGKYLGVGDANDGSVLAKSTSIGNPANSADTTSYTGWQLTDTSGTITTWLKASTGAWLVAWVDRAGKEGETTYGRDSAGRVTTILAPTPTGVTCTTASFNTPGCTALQIVYATATTATGTDENGWGNYSGLASGITWTGYDPASSAMTTKSIAVYQYDSTGHLRSTWDPRQPVPLKTRYSYDGAGRIATITPPGVNAWALTYDTAGRLASVSRTDPANGNAIRAIVYNLPVSGLSGAPDVSESAAATWGQISDLAYTGAAVFPASHVPATGSNGTYAPSAADWPYADIKYADIDGNVVSSAAYGAGAWQIDSVRYDDGGSEIWSLDAGSRAHALNPTADTDPYAAAQTSSAVRADLLATISTYSDDGADLISTLEPAHLARLSDGTMASIRSRTAYTYDAGAPTSDASHLVTKTVTQPVAIDGSTVPAADTRTVVTGYDPIDGTSTTGATSGWTLFQPTTTTTWMGTSASSDDLTTKTRYDSSGRVVESRLPGGSASDANTTVTTYYSTAANSTYSACGAKPYWAGLVCRTDPGGSPSAGHAVASTVYTYDLYRQQLTAIEMSGAVTRTTTTGYDTAGRKTSTTAAVAGLSTSTSVSKIELAYDSATGGLSSITQDSAAITAAYDAIGRQTSYTDADGSTSTRTYDIDDNLRTNNDGKGTTSYTYDSATEHRGLVTAMETGMGGNPSTFGGVYDAAGSLVLETYPNGMTAVRGYDNVGNGTGLTYTLPTYQGGTAAMLSFSAVTDAQGQTVQTQSPLSAQDYTFDNNGRLSRVEDTVDGSCATRVYGYDKQADRTSVANYAAGGDGTCQSSTVSSTSTSTYDTANRVTTSGYTYDQLGRTLTVPVSDLASGSAALAVSYYDTDKPKSFTQGTAGKSFTIDPEGRYRQVIDTTAGTETSRVVNHYGASIDSPSWIARSTDGGKTTTWARNVLGIGGDLAAVQLSSGGAVLEITNLHGDIVATVPDAVPTAANTSGASTTAYFESTEFGAARGGGSTPQYAWLGGAMRSAETLGGLVLMGVRLYNPASGRFLTPDPVPGGSDNAYAYPSNPIDGLDLSGQARHFKTKWSRYYTHLRVRLDKYYSARFTDSTALAGTLVGALAILYPVAAPYLAFVIVYAARYWWRYQGWVESGKCIQIDVNTFWGGKHGISSYRGGFCK</sequence>
<dbReference type="InterPro" id="IPR050708">
    <property type="entry name" value="T6SS_VgrG/RHS"/>
</dbReference>
<evidence type="ECO:0000256" key="1">
    <source>
        <dbReference type="SAM" id="Phobius"/>
    </source>
</evidence>
<organism evidence="2 3">
    <name type="scientific">Actinoplanes palleronii</name>
    <dbReference type="NCBI Taxonomy" id="113570"/>
    <lineage>
        <taxon>Bacteria</taxon>
        <taxon>Bacillati</taxon>
        <taxon>Actinomycetota</taxon>
        <taxon>Actinomycetes</taxon>
        <taxon>Micromonosporales</taxon>
        <taxon>Micromonosporaceae</taxon>
        <taxon>Actinoplanes</taxon>
    </lineage>
</organism>
<dbReference type="PANTHER" id="PTHR32305:SF15">
    <property type="entry name" value="PROTEIN RHSA-RELATED"/>
    <property type="match status" value="1"/>
</dbReference>
<accession>A0ABQ4BB58</accession>
<dbReference type="NCBIfam" id="NF033679">
    <property type="entry name" value="DNRLRE_dom"/>
    <property type="match status" value="1"/>
</dbReference>
<protein>
    <recommendedName>
        <fullName evidence="4">RHS repeat-associated protein</fullName>
    </recommendedName>
</protein>
<name>A0ABQ4BB58_9ACTN</name>
<evidence type="ECO:0008006" key="4">
    <source>
        <dbReference type="Google" id="ProtNLM"/>
    </source>
</evidence>
<dbReference type="Proteomes" id="UP000624709">
    <property type="component" value="Unassembled WGS sequence"/>
</dbReference>
<dbReference type="Pfam" id="PF05593">
    <property type="entry name" value="RHS_repeat"/>
    <property type="match status" value="1"/>
</dbReference>
<reference evidence="2 3" key="1">
    <citation type="submission" date="2021-01" db="EMBL/GenBank/DDBJ databases">
        <title>Whole genome shotgun sequence of Actinoplanes palleronii NBRC 14916.</title>
        <authorList>
            <person name="Komaki H."/>
            <person name="Tamura T."/>
        </authorList>
    </citation>
    <scope>NUCLEOTIDE SEQUENCE [LARGE SCALE GENOMIC DNA]</scope>
    <source>
        <strain evidence="2 3">NBRC 14916</strain>
    </source>
</reference>
<keyword evidence="1" id="KW-0472">Membrane</keyword>
<dbReference type="InterPro" id="IPR022385">
    <property type="entry name" value="Rhs_assc_core"/>
</dbReference>
<evidence type="ECO:0000313" key="3">
    <source>
        <dbReference type="Proteomes" id="UP000624709"/>
    </source>
</evidence>
<dbReference type="PANTHER" id="PTHR32305">
    <property type="match status" value="1"/>
</dbReference>
<dbReference type="InterPro" id="IPR031325">
    <property type="entry name" value="RHS_repeat"/>
</dbReference>
<gene>
    <name evidence="2" type="ORF">Apa02nite_040440</name>
</gene>
<evidence type="ECO:0000313" key="2">
    <source>
        <dbReference type="EMBL" id="GIE67936.1"/>
    </source>
</evidence>
<keyword evidence="3" id="KW-1185">Reference proteome</keyword>
<feature type="transmembrane region" description="Helical" evidence="1">
    <location>
        <begin position="2013"/>
        <end position="2040"/>
    </location>
</feature>
<dbReference type="EMBL" id="BOMS01000053">
    <property type="protein sequence ID" value="GIE67936.1"/>
    <property type="molecule type" value="Genomic_DNA"/>
</dbReference>